<protein>
    <submittedName>
        <fullName evidence="1">Uncharacterized protein</fullName>
    </submittedName>
</protein>
<name>A0AA38G9D2_TAXCH</name>
<proteinExistence type="predicted"/>
<evidence type="ECO:0000313" key="2">
    <source>
        <dbReference type="Proteomes" id="UP000824469"/>
    </source>
</evidence>
<organism evidence="1 2">
    <name type="scientific">Taxus chinensis</name>
    <name type="common">Chinese yew</name>
    <name type="synonym">Taxus wallichiana var. chinensis</name>
    <dbReference type="NCBI Taxonomy" id="29808"/>
    <lineage>
        <taxon>Eukaryota</taxon>
        <taxon>Viridiplantae</taxon>
        <taxon>Streptophyta</taxon>
        <taxon>Embryophyta</taxon>
        <taxon>Tracheophyta</taxon>
        <taxon>Spermatophyta</taxon>
        <taxon>Pinopsida</taxon>
        <taxon>Pinidae</taxon>
        <taxon>Conifers II</taxon>
        <taxon>Cupressales</taxon>
        <taxon>Taxaceae</taxon>
        <taxon>Taxus</taxon>
    </lineage>
</organism>
<evidence type="ECO:0000313" key="1">
    <source>
        <dbReference type="EMBL" id="KAH9317455.1"/>
    </source>
</evidence>
<sequence length="330" mass="37973">MGASFPASILSINQPPWGSHIWNFILSYHSMFLQSTSWLIGNGELANFWDDSWNGYPTLGERPKFQELKRILIPLRGEKVKNYGKDLTLSSPTMAWNDLDNIPISEASKALFIKEMDSREVIPSPQDDQIIWPAAKSEREMVFYFGFTWKQLYLIFHIQSLRALEVMEIILGAKYMNLEGRPWVKAEVVATFVDHLLIIKSDKELAIVIGHIMVRPKHWVGLEDAVERVQLISWPFLSEAQVVQVGLIVRVMYLEMVKRYDILLDFAEQVIKFRKEKDSTVLRIPCLDIEAFRAPLKIGASMVGGAALYGQGICEMPRFQCFGRLYKQRE</sequence>
<comment type="caution">
    <text evidence="1">The sequence shown here is derived from an EMBL/GenBank/DDBJ whole genome shotgun (WGS) entry which is preliminary data.</text>
</comment>
<keyword evidence="2" id="KW-1185">Reference proteome</keyword>
<dbReference type="EMBL" id="JAHRHJ020000004">
    <property type="protein sequence ID" value="KAH9317455.1"/>
    <property type="molecule type" value="Genomic_DNA"/>
</dbReference>
<dbReference type="AlphaFoldDB" id="A0AA38G9D2"/>
<gene>
    <name evidence="1" type="ORF">KI387_019224</name>
</gene>
<reference evidence="1 2" key="1">
    <citation type="journal article" date="2021" name="Nat. Plants">
        <title>The Taxus genome provides insights into paclitaxel biosynthesis.</title>
        <authorList>
            <person name="Xiong X."/>
            <person name="Gou J."/>
            <person name="Liao Q."/>
            <person name="Li Y."/>
            <person name="Zhou Q."/>
            <person name="Bi G."/>
            <person name="Li C."/>
            <person name="Du R."/>
            <person name="Wang X."/>
            <person name="Sun T."/>
            <person name="Guo L."/>
            <person name="Liang H."/>
            <person name="Lu P."/>
            <person name="Wu Y."/>
            <person name="Zhang Z."/>
            <person name="Ro D.K."/>
            <person name="Shang Y."/>
            <person name="Huang S."/>
            <person name="Yan J."/>
        </authorList>
    </citation>
    <scope>NUCLEOTIDE SEQUENCE [LARGE SCALE GENOMIC DNA]</scope>
    <source>
        <strain evidence="1">Ta-2019</strain>
    </source>
</reference>
<dbReference type="Proteomes" id="UP000824469">
    <property type="component" value="Unassembled WGS sequence"/>
</dbReference>
<accession>A0AA38G9D2</accession>